<organism evidence="1 2">
    <name type="scientific">Bordetella genomosp. 8</name>
    <dbReference type="NCBI Taxonomy" id="1416806"/>
    <lineage>
        <taxon>Bacteria</taxon>
        <taxon>Pseudomonadati</taxon>
        <taxon>Pseudomonadota</taxon>
        <taxon>Betaproteobacteria</taxon>
        <taxon>Burkholderiales</taxon>
        <taxon>Alcaligenaceae</taxon>
        <taxon>Bordetella</taxon>
    </lineage>
</organism>
<name>A0A1W6YID1_9BORD</name>
<reference evidence="1 2" key="1">
    <citation type="submission" date="2017-05" db="EMBL/GenBank/DDBJ databases">
        <title>Complete and WGS of Bordetella genogroups.</title>
        <authorList>
            <person name="Spilker T."/>
            <person name="LiPuma J."/>
        </authorList>
    </citation>
    <scope>NUCLEOTIDE SEQUENCE [LARGE SCALE GENOMIC DNA]</scope>
    <source>
        <strain evidence="1 2">AU19157</strain>
    </source>
</reference>
<gene>
    <name evidence="1" type="ORF">CAL12_08380</name>
</gene>
<sequence length="150" mass="16470">MRVPILRPRLAAWLDGAMMAAALASALLALCWQGMLSMSLLAAVGAGLAWQWRAAGQRGAVHASGCVRALRMDRDGAFHLRLRDGWYPAEWTAAWRGPRWLTLQARLGAGGSVIFTVWQDALPAPAWRRTCLLTARRLCRTPLRRAVGTP</sequence>
<evidence type="ECO:0000313" key="1">
    <source>
        <dbReference type="EMBL" id="ARP80855.1"/>
    </source>
</evidence>
<dbReference type="EMBL" id="CP021108">
    <property type="protein sequence ID" value="ARP80855.1"/>
    <property type="molecule type" value="Genomic_DNA"/>
</dbReference>
<dbReference type="STRING" id="1416806.CAL12_08380"/>
<dbReference type="AlphaFoldDB" id="A0A1W6YID1"/>
<proteinExistence type="predicted"/>
<accession>A0A1W6YID1</accession>
<protein>
    <submittedName>
        <fullName evidence="1">Uncharacterized protein</fullName>
    </submittedName>
</protein>
<keyword evidence="2" id="KW-1185">Reference proteome</keyword>
<dbReference type="KEGG" id="bgv:CAL12_08380"/>
<evidence type="ECO:0000313" key="2">
    <source>
        <dbReference type="Proteomes" id="UP000194151"/>
    </source>
</evidence>
<dbReference type="Proteomes" id="UP000194151">
    <property type="component" value="Chromosome"/>
</dbReference>